<dbReference type="PANTHER" id="PTHR12126:SF11">
    <property type="entry name" value="NADH DEHYDROGENASE [UBIQUINONE] 1 ALPHA SUBCOMPLEX SUBUNIT 9, MITOCHONDRIAL"/>
    <property type="match status" value="1"/>
</dbReference>
<dbReference type="OrthoDB" id="9776313at2"/>
<name>A0A1G5G607_9HYPH</name>
<dbReference type="InterPro" id="IPR051207">
    <property type="entry name" value="ComplexI_NDUFA9_subunit"/>
</dbReference>
<evidence type="ECO:0000256" key="1">
    <source>
        <dbReference type="SAM" id="MobiDB-lite"/>
    </source>
</evidence>
<dbReference type="EMBL" id="FMVJ01000004">
    <property type="protein sequence ID" value="SCY47046.1"/>
    <property type="molecule type" value="Genomic_DNA"/>
</dbReference>
<dbReference type="Pfam" id="PF01370">
    <property type="entry name" value="Epimerase"/>
    <property type="match status" value="1"/>
</dbReference>
<evidence type="ECO:0000259" key="2">
    <source>
        <dbReference type="Pfam" id="PF01370"/>
    </source>
</evidence>
<evidence type="ECO:0000313" key="3">
    <source>
        <dbReference type="EMBL" id="SCY47046.1"/>
    </source>
</evidence>
<protein>
    <submittedName>
        <fullName evidence="3">NADH dehydrogenase</fullName>
    </submittedName>
</protein>
<dbReference type="STRING" id="549386.SAMN02927923_01397"/>
<accession>A0A1G5G607</accession>
<dbReference type="Proteomes" id="UP000199569">
    <property type="component" value="Unassembled WGS sequence"/>
</dbReference>
<dbReference type="RefSeq" id="WP_091132507.1">
    <property type="nucleotide sequence ID" value="NZ_FMVJ01000004.1"/>
</dbReference>
<gene>
    <name evidence="3" type="ORF">SAMN02927923_01397</name>
</gene>
<dbReference type="Gene3D" id="3.40.50.720">
    <property type="entry name" value="NAD(P)-binding Rossmann-like Domain"/>
    <property type="match status" value="1"/>
</dbReference>
<dbReference type="CDD" id="cd05271">
    <property type="entry name" value="NDUFA9_like_SDR_a"/>
    <property type="match status" value="1"/>
</dbReference>
<dbReference type="AlphaFoldDB" id="A0A1G5G607"/>
<keyword evidence="4" id="KW-1185">Reference proteome</keyword>
<dbReference type="InterPro" id="IPR001509">
    <property type="entry name" value="Epimerase_deHydtase"/>
</dbReference>
<organism evidence="3 4">
    <name type="scientific">Microvirga guangxiensis</name>
    <dbReference type="NCBI Taxonomy" id="549386"/>
    <lineage>
        <taxon>Bacteria</taxon>
        <taxon>Pseudomonadati</taxon>
        <taxon>Pseudomonadota</taxon>
        <taxon>Alphaproteobacteria</taxon>
        <taxon>Hyphomicrobiales</taxon>
        <taxon>Methylobacteriaceae</taxon>
        <taxon>Microvirga</taxon>
    </lineage>
</organism>
<sequence>MIGALRTPEQQTVTVFGGSGFLGRYVVSRLAKRGYRVLVATRNPNPTYFLPMGKVGQVYAIQANLRYPASIAQAVAKADHVVNLVGILQEGGRQTFDAVHADAPRLIAEAAKPGATIVHVSALGADANSESAYARSKAAGEENLLRARPDAVILRPSLLFGPGDSSFNRFASLARMLPVLPLPGCDTRFQPVYADDVAEVIVRAVDGAVKPGIYELGGPEIRTMREMMEFVCEITERKRAVLPVPDAVARFQGTVMGALDKLTLGILPDEIVTTRDQALLLEKDNVVSQAAIAEGRTFEGLGVTPTTIGAIVPSYLVRFRKTGQFDLKRNAAATTPDLLAPRSGGAASDFHPERASGPAAVNPPSAVRTGH</sequence>
<dbReference type="InterPro" id="IPR036291">
    <property type="entry name" value="NAD(P)-bd_dom_sf"/>
</dbReference>
<dbReference type="GO" id="GO:0044877">
    <property type="term" value="F:protein-containing complex binding"/>
    <property type="evidence" value="ECO:0007669"/>
    <property type="project" value="TreeGrafter"/>
</dbReference>
<reference evidence="3 4" key="1">
    <citation type="submission" date="2016-10" db="EMBL/GenBank/DDBJ databases">
        <authorList>
            <person name="de Groot N.N."/>
        </authorList>
    </citation>
    <scope>NUCLEOTIDE SEQUENCE [LARGE SCALE GENOMIC DNA]</scope>
    <source>
        <strain evidence="3 4">CGMCC 1.7666</strain>
    </source>
</reference>
<feature type="domain" description="NAD-dependent epimerase/dehydratase" evidence="2">
    <location>
        <begin position="13"/>
        <end position="217"/>
    </location>
</feature>
<dbReference type="FunFam" id="3.40.50.720:FF:000702">
    <property type="entry name" value="NADH dehydrogenase (Ubiquinone)"/>
    <property type="match status" value="1"/>
</dbReference>
<feature type="region of interest" description="Disordered" evidence="1">
    <location>
        <begin position="336"/>
        <end position="371"/>
    </location>
</feature>
<dbReference type="SUPFAM" id="SSF51735">
    <property type="entry name" value="NAD(P)-binding Rossmann-fold domains"/>
    <property type="match status" value="1"/>
</dbReference>
<dbReference type="PANTHER" id="PTHR12126">
    <property type="entry name" value="NADH-UBIQUINONE OXIDOREDUCTASE 39 KDA SUBUNIT-RELATED"/>
    <property type="match status" value="1"/>
</dbReference>
<evidence type="ECO:0000313" key="4">
    <source>
        <dbReference type="Proteomes" id="UP000199569"/>
    </source>
</evidence>
<proteinExistence type="predicted"/>